<accession>A0ABW1ISP3</accession>
<feature type="domain" description="Activator of Hsp90 ATPase homologue 1/2-like C-terminal" evidence="2">
    <location>
        <begin position="11"/>
        <end position="140"/>
    </location>
</feature>
<dbReference type="Pfam" id="PF08327">
    <property type="entry name" value="AHSA1"/>
    <property type="match status" value="1"/>
</dbReference>
<dbReference type="EMBL" id="JBHSQV010000172">
    <property type="protein sequence ID" value="MFC5987868.1"/>
    <property type="molecule type" value="Genomic_DNA"/>
</dbReference>
<dbReference type="InterPro" id="IPR013538">
    <property type="entry name" value="ASHA1/2-like_C"/>
</dbReference>
<dbReference type="Gene3D" id="3.30.530.20">
    <property type="match status" value="1"/>
</dbReference>
<sequence length="149" mass="16949">MELKYEFYIGASPEKVWDVLVSPEGTRHTFFGCVIKSTFKEGDRFEYVGPGGDGDETVHVYGHILSFAPHEQFSYVEHPGPSYHANHEELESRVTFTLEKAGECTKLTLVNDGWSEGHPSFENAKSHWWMILSNIKTYAETGKTLNMGW</sequence>
<comment type="caution">
    <text evidence="3">The sequence shown here is derived from an EMBL/GenBank/DDBJ whole genome shotgun (WGS) entry which is preliminary data.</text>
</comment>
<dbReference type="RefSeq" id="WP_379895287.1">
    <property type="nucleotide sequence ID" value="NZ_CBCSCT010000029.1"/>
</dbReference>
<evidence type="ECO:0000313" key="3">
    <source>
        <dbReference type="EMBL" id="MFC5987868.1"/>
    </source>
</evidence>
<name>A0ABW1ISP3_9BACL</name>
<evidence type="ECO:0000259" key="2">
    <source>
        <dbReference type="Pfam" id="PF08327"/>
    </source>
</evidence>
<comment type="similarity">
    <text evidence="1">Belongs to the AHA1 family.</text>
</comment>
<evidence type="ECO:0000313" key="4">
    <source>
        <dbReference type="Proteomes" id="UP001596250"/>
    </source>
</evidence>
<dbReference type="CDD" id="cd08893">
    <property type="entry name" value="SRPBCC_CalC_Aha1-like_GntR-HTH"/>
    <property type="match status" value="1"/>
</dbReference>
<reference evidence="4" key="1">
    <citation type="journal article" date="2019" name="Int. J. Syst. Evol. Microbiol.">
        <title>The Global Catalogue of Microorganisms (GCM) 10K type strain sequencing project: providing services to taxonomists for standard genome sequencing and annotation.</title>
        <authorList>
            <consortium name="The Broad Institute Genomics Platform"/>
            <consortium name="The Broad Institute Genome Sequencing Center for Infectious Disease"/>
            <person name="Wu L."/>
            <person name="Ma J."/>
        </authorList>
    </citation>
    <scope>NUCLEOTIDE SEQUENCE [LARGE SCALE GENOMIC DNA]</scope>
    <source>
        <strain evidence="4">CCM 8749</strain>
    </source>
</reference>
<evidence type="ECO:0000256" key="1">
    <source>
        <dbReference type="ARBA" id="ARBA00006817"/>
    </source>
</evidence>
<protein>
    <submittedName>
        <fullName evidence="3">SRPBCC family protein</fullName>
    </submittedName>
</protein>
<dbReference type="SUPFAM" id="SSF55961">
    <property type="entry name" value="Bet v1-like"/>
    <property type="match status" value="1"/>
</dbReference>
<gene>
    <name evidence="3" type="ORF">ACFPXP_15790</name>
</gene>
<organism evidence="3 4">
    <name type="scientific">Marinicrinis lubricantis</name>
    <dbReference type="NCBI Taxonomy" id="2086470"/>
    <lineage>
        <taxon>Bacteria</taxon>
        <taxon>Bacillati</taxon>
        <taxon>Bacillota</taxon>
        <taxon>Bacilli</taxon>
        <taxon>Bacillales</taxon>
        <taxon>Paenibacillaceae</taxon>
    </lineage>
</organism>
<keyword evidence="4" id="KW-1185">Reference proteome</keyword>
<proteinExistence type="inferred from homology"/>
<dbReference type="InterPro" id="IPR023393">
    <property type="entry name" value="START-like_dom_sf"/>
</dbReference>
<dbReference type="Proteomes" id="UP001596250">
    <property type="component" value="Unassembled WGS sequence"/>
</dbReference>